<keyword evidence="5" id="KW-1185">Reference proteome</keyword>
<dbReference type="PROSITE" id="PS00409">
    <property type="entry name" value="PROKAR_NTER_METHYL"/>
    <property type="match status" value="1"/>
</dbReference>
<keyword evidence="3" id="KW-1133">Transmembrane helix</keyword>
<evidence type="ECO:0000313" key="5">
    <source>
        <dbReference type="Proteomes" id="UP000730618"/>
    </source>
</evidence>
<keyword evidence="2" id="KW-0178">Competence</keyword>
<feature type="transmembrane region" description="Helical" evidence="3">
    <location>
        <begin position="21"/>
        <end position="44"/>
    </location>
</feature>
<evidence type="ECO:0000313" key="4">
    <source>
        <dbReference type="EMBL" id="CAG7648251.1"/>
    </source>
</evidence>
<comment type="caution">
    <text evidence="4">The sequence shown here is derived from an EMBL/GenBank/DDBJ whole genome shotgun (WGS) entry which is preliminary data.</text>
</comment>
<reference evidence="4 5" key="1">
    <citation type="submission" date="2021-06" db="EMBL/GenBank/DDBJ databases">
        <authorList>
            <person name="Criscuolo A."/>
        </authorList>
    </citation>
    <scope>NUCLEOTIDE SEQUENCE [LARGE SCALE GENOMIC DNA]</scope>
    <source>
        <strain evidence="5">CIP 111802</strain>
    </source>
</reference>
<dbReference type="EMBL" id="CAJVCE010000012">
    <property type="protein sequence ID" value="CAG7648251.1"/>
    <property type="molecule type" value="Genomic_DNA"/>
</dbReference>
<gene>
    <name evidence="4" type="ORF">PAECIP111802_04162</name>
</gene>
<sequence>MMRSESIKALHNEKGLSLIEVMAAMVILGILVISFMNISGYSILSNGKSSQLVDARLVAEDQLNKARLFIRANNALPSNPAVTGYKVIYQLSDMTNAGNYSTSAFLAHHISLQAVVLIQSVPKILTVTVSWS</sequence>
<evidence type="ECO:0000256" key="2">
    <source>
        <dbReference type="ARBA" id="ARBA00023287"/>
    </source>
</evidence>
<dbReference type="Proteomes" id="UP000730618">
    <property type="component" value="Unassembled WGS sequence"/>
</dbReference>
<keyword evidence="3" id="KW-0812">Transmembrane</keyword>
<protein>
    <recommendedName>
        <fullName evidence="6">Prepilin-type N-terminal cleavage/methylation domain-containing protein</fullName>
    </recommendedName>
</protein>
<organism evidence="4 5">
    <name type="scientific">Paenibacillus allorhizosphaerae</name>
    <dbReference type="NCBI Taxonomy" id="2849866"/>
    <lineage>
        <taxon>Bacteria</taxon>
        <taxon>Bacillati</taxon>
        <taxon>Bacillota</taxon>
        <taxon>Bacilli</taxon>
        <taxon>Bacillales</taxon>
        <taxon>Paenibacillaceae</taxon>
        <taxon>Paenibacillus</taxon>
    </lineage>
</organism>
<evidence type="ECO:0000256" key="1">
    <source>
        <dbReference type="ARBA" id="ARBA00004241"/>
    </source>
</evidence>
<name>A0ABM8VLA3_9BACL</name>
<evidence type="ECO:0008006" key="6">
    <source>
        <dbReference type="Google" id="ProtNLM"/>
    </source>
</evidence>
<accession>A0ABM8VLA3</accession>
<keyword evidence="3" id="KW-0472">Membrane</keyword>
<evidence type="ECO:0000256" key="3">
    <source>
        <dbReference type="SAM" id="Phobius"/>
    </source>
</evidence>
<dbReference type="Pfam" id="PF07963">
    <property type="entry name" value="N_methyl"/>
    <property type="match status" value="1"/>
</dbReference>
<dbReference type="RefSeq" id="WP_218100453.1">
    <property type="nucleotide sequence ID" value="NZ_CAJVCE010000012.1"/>
</dbReference>
<dbReference type="InterPro" id="IPR012902">
    <property type="entry name" value="N_methyl_site"/>
</dbReference>
<comment type="subcellular location">
    <subcellularLocation>
        <location evidence="1">Cell surface</location>
    </subcellularLocation>
</comment>
<dbReference type="NCBIfam" id="TIGR02532">
    <property type="entry name" value="IV_pilin_GFxxxE"/>
    <property type="match status" value="1"/>
</dbReference>
<proteinExistence type="predicted"/>